<dbReference type="EMBL" id="CAJQZP010000444">
    <property type="protein sequence ID" value="CAG4962036.1"/>
    <property type="molecule type" value="Genomic_DNA"/>
</dbReference>
<keyword evidence="2" id="KW-1185">Reference proteome</keyword>
<evidence type="ECO:0000313" key="1">
    <source>
        <dbReference type="EMBL" id="CAG4962036.1"/>
    </source>
</evidence>
<name>A0A8S3WIT2_PARAO</name>
<proteinExistence type="predicted"/>
<organism evidence="1 2">
    <name type="scientific">Parnassius apollo</name>
    <name type="common">Apollo butterfly</name>
    <name type="synonym">Papilio apollo</name>
    <dbReference type="NCBI Taxonomy" id="110799"/>
    <lineage>
        <taxon>Eukaryota</taxon>
        <taxon>Metazoa</taxon>
        <taxon>Ecdysozoa</taxon>
        <taxon>Arthropoda</taxon>
        <taxon>Hexapoda</taxon>
        <taxon>Insecta</taxon>
        <taxon>Pterygota</taxon>
        <taxon>Neoptera</taxon>
        <taxon>Endopterygota</taxon>
        <taxon>Lepidoptera</taxon>
        <taxon>Glossata</taxon>
        <taxon>Ditrysia</taxon>
        <taxon>Papilionoidea</taxon>
        <taxon>Papilionidae</taxon>
        <taxon>Parnassiinae</taxon>
        <taxon>Parnassini</taxon>
        <taxon>Parnassius</taxon>
        <taxon>Parnassius</taxon>
    </lineage>
</organism>
<protein>
    <submittedName>
        <fullName evidence="1">(apollo) hypothetical protein</fullName>
    </submittedName>
</protein>
<comment type="caution">
    <text evidence="1">The sequence shown here is derived from an EMBL/GenBank/DDBJ whole genome shotgun (WGS) entry which is preliminary data.</text>
</comment>
<sequence>MKLLNGTLLGLALRTDESYGKIEKLEASVGLLEGRNSSTVTDVGSLLNTIEQLKFDLNEPDQELLCNDIEITSIFEEKGEHLIHIVITLAMKLGVKLSENDLVSATWVGRVNVSPQTVPESRPRPIVVRFGRRTLKDQVLMATRDRRGINTEGTGLPAPHCRFYVNE</sequence>
<reference evidence="1" key="1">
    <citation type="submission" date="2021-04" db="EMBL/GenBank/DDBJ databases">
        <authorList>
            <person name="Tunstrom K."/>
        </authorList>
    </citation>
    <scope>NUCLEOTIDE SEQUENCE</scope>
</reference>
<dbReference type="OrthoDB" id="7477775at2759"/>
<dbReference type="AlphaFoldDB" id="A0A8S3WIT2"/>
<accession>A0A8S3WIT2</accession>
<dbReference type="Proteomes" id="UP000691718">
    <property type="component" value="Unassembled WGS sequence"/>
</dbReference>
<gene>
    <name evidence="1" type="ORF">PAPOLLO_LOCUS6690</name>
</gene>
<evidence type="ECO:0000313" key="2">
    <source>
        <dbReference type="Proteomes" id="UP000691718"/>
    </source>
</evidence>